<comment type="caution">
    <text evidence="2">The sequence shown here is derived from an EMBL/GenBank/DDBJ whole genome shotgun (WGS) entry which is preliminary data.</text>
</comment>
<keyword evidence="3" id="KW-1185">Reference proteome</keyword>
<dbReference type="Proteomes" id="UP001151760">
    <property type="component" value="Unassembled WGS sequence"/>
</dbReference>
<protein>
    <submittedName>
        <fullName evidence="2">RNA-directed DNA polymerase, eukaryota, reverse transcriptase zinc-binding domain protein</fullName>
    </submittedName>
</protein>
<dbReference type="InterPro" id="IPR026960">
    <property type="entry name" value="RVT-Znf"/>
</dbReference>
<evidence type="ECO:0000259" key="1">
    <source>
        <dbReference type="Pfam" id="PF13966"/>
    </source>
</evidence>
<reference evidence="2" key="1">
    <citation type="journal article" date="2022" name="Int. J. Mol. Sci.">
        <title>Draft Genome of Tanacetum Coccineum: Genomic Comparison of Closely Related Tanacetum-Family Plants.</title>
        <authorList>
            <person name="Yamashiro T."/>
            <person name="Shiraishi A."/>
            <person name="Nakayama K."/>
            <person name="Satake H."/>
        </authorList>
    </citation>
    <scope>NUCLEOTIDE SEQUENCE</scope>
</reference>
<dbReference type="EMBL" id="BQNB010015859">
    <property type="protein sequence ID" value="GJT44971.1"/>
    <property type="molecule type" value="Genomic_DNA"/>
</dbReference>
<gene>
    <name evidence="2" type="ORF">Tco_0953686</name>
</gene>
<sequence>MVAMISRANGAGKSYMMMSQSYGFLDSVVILILFNLRPVENNNGFLVLQMFKLEDVAMGIWIADLKKNGLEVRIFKKLDIGFFDLMFVVDIAIVVEDSTTWICSGCGGVGNSSSSSFEILIVGIRPLMSNYLQVEETCGLDICGDVQLSLFSNKEGKIETSSTRNCVVNVAVVTAVYAFGISISSSCTADQKEKKEKGVRAAGVGKTLRGKEFDGLRIEFSSSFEGVIDERRVVWQTKGLGDKWKWTLNGDGNFLVKDLSRIVEEKILDVETNSQQMIWNKLLPKKVKIFVWRVLKGRIPVREELDKRGIDLDSVLFPCCNSVVESCAHSLVLYDLARGVWEKIYLVEGREIIFS</sequence>
<keyword evidence="2" id="KW-0695">RNA-directed DNA polymerase</keyword>
<feature type="domain" description="Reverse transcriptase zinc-binding" evidence="1">
    <location>
        <begin position="262"/>
        <end position="341"/>
    </location>
</feature>
<proteinExistence type="predicted"/>
<evidence type="ECO:0000313" key="2">
    <source>
        <dbReference type="EMBL" id="GJT44971.1"/>
    </source>
</evidence>
<organism evidence="2 3">
    <name type="scientific">Tanacetum coccineum</name>
    <dbReference type="NCBI Taxonomy" id="301880"/>
    <lineage>
        <taxon>Eukaryota</taxon>
        <taxon>Viridiplantae</taxon>
        <taxon>Streptophyta</taxon>
        <taxon>Embryophyta</taxon>
        <taxon>Tracheophyta</taxon>
        <taxon>Spermatophyta</taxon>
        <taxon>Magnoliopsida</taxon>
        <taxon>eudicotyledons</taxon>
        <taxon>Gunneridae</taxon>
        <taxon>Pentapetalae</taxon>
        <taxon>asterids</taxon>
        <taxon>campanulids</taxon>
        <taxon>Asterales</taxon>
        <taxon>Asteraceae</taxon>
        <taxon>Asteroideae</taxon>
        <taxon>Anthemideae</taxon>
        <taxon>Anthemidinae</taxon>
        <taxon>Tanacetum</taxon>
    </lineage>
</organism>
<keyword evidence="2" id="KW-0548">Nucleotidyltransferase</keyword>
<accession>A0ABQ5E377</accession>
<reference evidence="2" key="2">
    <citation type="submission" date="2022-01" db="EMBL/GenBank/DDBJ databases">
        <authorList>
            <person name="Yamashiro T."/>
            <person name="Shiraishi A."/>
            <person name="Satake H."/>
            <person name="Nakayama K."/>
        </authorList>
    </citation>
    <scope>NUCLEOTIDE SEQUENCE</scope>
</reference>
<dbReference type="GO" id="GO:0003964">
    <property type="term" value="F:RNA-directed DNA polymerase activity"/>
    <property type="evidence" value="ECO:0007669"/>
    <property type="project" value="UniProtKB-KW"/>
</dbReference>
<evidence type="ECO:0000313" key="3">
    <source>
        <dbReference type="Proteomes" id="UP001151760"/>
    </source>
</evidence>
<keyword evidence="2" id="KW-0808">Transferase</keyword>
<name>A0ABQ5E377_9ASTR</name>
<dbReference type="Pfam" id="PF13966">
    <property type="entry name" value="zf-RVT"/>
    <property type="match status" value="1"/>
</dbReference>